<dbReference type="Proteomes" id="UP001595696">
    <property type="component" value="Unassembled WGS sequence"/>
</dbReference>
<comment type="caution">
    <text evidence="2">The sequence shown here is derived from an EMBL/GenBank/DDBJ whole genome shotgun (WGS) entry which is preliminary data.</text>
</comment>
<evidence type="ECO:0000313" key="2">
    <source>
        <dbReference type="EMBL" id="MFC3965935.1"/>
    </source>
</evidence>
<evidence type="ECO:0000256" key="1">
    <source>
        <dbReference type="SAM" id="Phobius"/>
    </source>
</evidence>
<protein>
    <submittedName>
        <fullName evidence="2">Uncharacterized protein</fullName>
    </submittedName>
</protein>
<name>A0ABV8E1X0_9NOCA</name>
<keyword evidence="1" id="KW-1133">Transmembrane helix</keyword>
<feature type="transmembrane region" description="Helical" evidence="1">
    <location>
        <begin position="30"/>
        <end position="53"/>
    </location>
</feature>
<proteinExistence type="predicted"/>
<dbReference type="EMBL" id="JBHSAX010000023">
    <property type="protein sequence ID" value="MFC3965935.1"/>
    <property type="molecule type" value="Genomic_DNA"/>
</dbReference>
<evidence type="ECO:0000313" key="3">
    <source>
        <dbReference type="Proteomes" id="UP001595696"/>
    </source>
</evidence>
<keyword evidence="1" id="KW-0812">Transmembrane</keyword>
<organism evidence="2 3">
    <name type="scientific">Nocardia jiangsuensis</name>
    <dbReference type="NCBI Taxonomy" id="1691563"/>
    <lineage>
        <taxon>Bacteria</taxon>
        <taxon>Bacillati</taxon>
        <taxon>Actinomycetota</taxon>
        <taxon>Actinomycetes</taxon>
        <taxon>Mycobacteriales</taxon>
        <taxon>Nocardiaceae</taxon>
        <taxon>Nocardia</taxon>
    </lineage>
</organism>
<reference evidence="3" key="1">
    <citation type="journal article" date="2019" name="Int. J. Syst. Evol. Microbiol.">
        <title>The Global Catalogue of Microorganisms (GCM) 10K type strain sequencing project: providing services to taxonomists for standard genome sequencing and annotation.</title>
        <authorList>
            <consortium name="The Broad Institute Genomics Platform"/>
            <consortium name="The Broad Institute Genome Sequencing Center for Infectious Disease"/>
            <person name="Wu L."/>
            <person name="Ma J."/>
        </authorList>
    </citation>
    <scope>NUCLEOTIDE SEQUENCE [LARGE SCALE GENOMIC DNA]</scope>
    <source>
        <strain evidence="3">CGMCC 4.7330</strain>
    </source>
</reference>
<dbReference type="RefSeq" id="WP_378616221.1">
    <property type="nucleotide sequence ID" value="NZ_JBHSAX010000023.1"/>
</dbReference>
<keyword evidence="3" id="KW-1185">Reference proteome</keyword>
<gene>
    <name evidence="2" type="ORF">ACFO0B_28425</name>
</gene>
<keyword evidence="1" id="KW-0472">Membrane</keyword>
<accession>A0ABV8E1X0</accession>
<sequence>MTAVHPDSSIAERPTVLLAGVPWPLFKLEAIALGLVALLILLLVTGSPAVAVLGGAGLAAGRWALAAVSPRLQR</sequence>